<reference evidence="5" key="1">
    <citation type="submission" date="2016-11" db="EMBL/GenBank/DDBJ databases">
        <authorList>
            <person name="Varghese N."/>
            <person name="Submissions S."/>
        </authorList>
    </citation>
    <scope>NUCLEOTIDE SEQUENCE [LARGE SCALE GENOMIC DNA]</scope>
    <source>
        <strain evidence="5">DSM 19055</strain>
    </source>
</reference>
<dbReference type="STRING" id="421058.SAMN05421866_3802"/>
<dbReference type="InterPro" id="IPR003961">
    <property type="entry name" value="FN3_dom"/>
</dbReference>
<dbReference type="eggNOG" id="COG4935">
    <property type="taxonomic scope" value="Bacteria"/>
</dbReference>
<dbReference type="SUPFAM" id="SSF49265">
    <property type="entry name" value="Fibronectin type III"/>
    <property type="match status" value="1"/>
</dbReference>
<keyword evidence="1 2" id="KW-0732">Signal</keyword>
<dbReference type="Pfam" id="PF13583">
    <property type="entry name" value="Reprolysin_4"/>
    <property type="match status" value="1"/>
</dbReference>
<organism evidence="4 5">
    <name type="scientific">Chryseobacterium oranimense</name>
    <dbReference type="NCBI Taxonomy" id="421058"/>
    <lineage>
        <taxon>Bacteria</taxon>
        <taxon>Pseudomonadati</taxon>
        <taxon>Bacteroidota</taxon>
        <taxon>Flavobacteriia</taxon>
        <taxon>Flavobacteriales</taxon>
        <taxon>Weeksellaceae</taxon>
        <taxon>Chryseobacterium group</taxon>
        <taxon>Chryseobacterium</taxon>
    </lineage>
</organism>
<dbReference type="GO" id="GO:0008237">
    <property type="term" value="F:metallopeptidase activity"/>
    <property type="evidence" value="ECO:0007669"/>
    <property type="project" value="InterPro"/>
</dbReference>
<proteinExistence type="predicted"/>
<dbReference type="NCBIfam" id="TIGR04183">
    <property type="entry name" value="Por_Secre_tail"/>
    <property type="match status" value="1"/>
</dbReference>
<dbReference type="InterPro" id="IPR026444">
    <property type="entry name" value="Secre_tail"/>
</dbReference>
<dbReference type="InterPro" id="IPR013783">
    <property type="entry name" value="Ig-like_fold"/>
</dbReference>
<dbReference type="Pfam" id="PF20009">
    <property type="entry name" value="GEVED"/>
    <property type="match status" value="1"/>
</dbReference>
<keyword evidence="5" id="KW-1185">Reference proteome</keyword>
<evidence type="ECO:0000256" key="1">
    <source>
        <dbReference type="ARBA" id="ARBA00022729"/>
    </source>
</evidence>
<gene>
    <name evidence="4" type="ORF">SAMN05421866_3802</name>
</gene>
<feature type="signal peptide" evidence="2">
    <location>
        <begin position="1"/>
        <end position="22"/>
    </location>
</feature>
<dbReference type="EMBL" id="FQWT01000007">
    <property type="protein sequence ID" value="SHH80354.1"/>
    <property type="molecule type" value="Genomic_DNA"/>
</dbReference>
<evidence type="ECO:0000259" key="3">
    <source>
        <dbReference type="PROSITE" id="PS50853"/>
    </source>
</evidence>
<dbReference type="CDD" id="cd00063">
    <property type="entry name" value="FN3"/>
    <property type="match status" value="1"/>
</dbReference>
<dbReference type="InterPro" id="IPR024079">
    <property type="entry name" value="MetalloPept_cat_dom_sf"/>
</dbReference>
<evidence type="ECO:0000313" key="5">
    <source>
        <dbReference type="Proteomes" id="UP000184047"/>
    </source>
</evidence>
<accession>A0A1M5VZC3</accession>
<dbReference type="PROSITE" id="PS50853">
    <property type="entry name" value="FN3"/>
    <property type="match status" value="1"/>
</dbReference>
<dbReference type="SUPFAM" id="SSF55486">
    <property type="entry name" value="Metalloproteases ('zincins'), catalytic domain"/>
    <property type="match status" value="1"/>
</dbReference>
<dbReference type="Gene3D" id="3.40.390.10">
    <property type="entry name" value="Collagenase (Catalytic Domain)"/>
    <property type="match status" value="1"/>
</dbReference>
<dbReference type="Gene3D" id="2.60.40.10">
    <property type="entry name" value="Immunoglobulins"/>
    <property type="match status" value="1"/>
</dbReference>
<dbReference type="InterPro" id="IPR036116">
    <property type="entry name" value="FN3_sf"/>
</dbReference>
<dbReference type="RefSeq" id="WP_073065894.1">
    <property type="nucleotide sequence ID" value="NZ_FQWT01000007.1"/>
</dbReference>
<dbReference type="OrthoDB" id="1270422at2"/>
<dbReference type="Pfam" id="PF18962">
    <property type="entry name" value="Por_Secre_tail"/>
    <property type="match status" value="1"/>
</dbReference>
<dbReference type="AlphaFoldDB" id="A0A1M5VZC3"/>
<feature type="domain" description="Fibronectin type-III" evidence="3">
    <location>
        <begin position="686"/>
        <end position="774"/>
    </location>
</feature>
<sequence length="1020" mass="109466">MKKRILLVCALAAGVASFNAQRWEPASQRTSQIRKEVDVKYSYRVDLASLRSILKDAVETGKDAKPVIVSLPTVEGKIEKFAVYSNPVMEKSMADRYQLGSYVGVGVDDPSKYVRFSTSPTEMQSMIIKNGEFQFIEPITTDKQTYGVFYKTKRTSSEQGFECGTNEKNSKDIQFLKENGKKKLSNVGITNRPASTKYRTYRLAMSVTAEYTQYFMAQAGVPATATDAQKKAPAIIAMNNTMTRVNGVFEKDFGIKLLVQDYQNVIYIDAATDPYSDSDVGVGDGAWNAELMNTLHNNVGEVNFDIGHLFGADGGGGNAGCIGCICSDDMTLNQGSPVAYKGSGFTSPANGVPSGDSFDIDYVAHELGHQLGGNHTFSNNTEGSGVNVEPWGGTTIMGYAGITYDNVQMNSDAYFHYASVNQILNNLDSKTTCGVSQTITTNTAPVISPLPAYSIPKGTAYYLEATATDTDPVKYTWEQYDSVDEDATISGDAGWGYNTQGALTRSYFGTTSGRRYFPSLPLVMNGILTNKASLPNNTNPSWETVSYVPRLLHYAVTVRDENAQRPMLSSLETTVNVGNDGPFKFNGLTTATTLYNNASNTIKWAVANTNAAPYNVANVKIDYTADNGTTWTELVASTPNTGTYTAQMPASLTGTVKFRISAINNIFYAVSPAVTIGAAPTSTTAAPTGVSTTAADVLKNSAIVSWNSVPGAASYSVNYRKTGTSAWTNATSTTNSILLSSLEDEMAYDVQVAAVVNSVPGAFSSNYVFKTKPLATGVNYCILNTGYNAVGNIARVQLSNVNHIDTNIRSYKDVSENPAKIINLIRGNSYPISIFGIYNQAAPMTYNVWIDYNRNGVYETSEKVYTSAAIAPGSNGVGSATGNFTVPASASVGNRVVGMRVASNYSSALNNACGTNGTIPSGAGSVMDFSVKIFGSALAVDETKATKSEVEIYPNPADSFVGVRNLKGKADYKIYSADGRLVQSGNLDGEIINVASLAKGMYVITINDDNNTYNTKLIKK</sequence>
<dbReference type="Proteomes" id="UP000184047">
    <property type="component" value="Unassembled WGS sequence"/>
</dbReference>
<feature type="chain" id="PRO_5012567663" evidence="2">
    <location>
        <begin position="23"/>
        <end position="1020"/>
    </location>
</feature>
<evidence type="ECO:0000313" key="4">
    <source>
        <dbReference type="EMBL" id="SHH80354.1"/>
    </source>
</evidence>
<evidence type="ECO:0000256" key="2">
    <source>
        <dbReference type="SAM" id="SignalP"/>
    </source>
</evidence>
<name>A0A1M5VZC3_9FLAO</name>
<dbReference type="InterPro" id="IPR045474">
    <property type="entry name" value="GEVED"/>
</dbReference>
<protein>
    <submittedName>
        <fullName evidence="4">Por secretion system C-terminal sorting domain-containing protein</fullName>
    </submittedName>
</protein>